<evidence type="ECO:0000313" key="10">
    <source>
        <dbReference type="EMBL" id="TPX35131.1"/>
    </source>
</evidence>
<sequence>MATSNPTGKISREDFRRQKDLEEKRKAGTIPAEVDPETGQDINPHIPHYISKAPWYLDIQHPTLKHQRAPDKDEGTISSWYDRGARNGPAATKFRKGACENCGAMTHKTLDCLERPRKKGARWTGQDIQADEVVQDVHLGFEAKRDRWNGYDANDHTRVVEEWELIDQARRKVREDQLSAKQNEPVEEADKPAADDDDDDDDANEGDEDKYADAADAVGQKVDAKTRITVRNLRIREDTAKYLLNLDVNSAYYDPKTRAMRENPLQDSHTPDSVFFAGDNFVRYTGDAPKVAAMQAFAWEAADMRGKDVHMQALPTQGELLFKEYQSKKSTVADKQKDSILAKYGGEEHLQAPPKELLLAQTEQYVEYSQAGRLIKGQERATMKSKYEEDVLPLNHTAIWGSWWHDFKWGYACCHQTARQSYCTGRAGIDAASASEQLMLKDAPDKDVEEEDERAAAARSSASKSLLEQHKLKVLKEIIKDDKSKKDHEKSKKDDGKDKDDKKKDDKKRKARGERMGEGDIEIDPKKLKAAKEAALKRSKAGDDGYNAAKPDDTDVTEEDLEAYRLMRSRGDDPIANFIGQDAEDDE</sequence>
<gene>
    <name evidence="10" type="ORF">SmJEL517_g02417</name>
</gene>
<dbReference type="Proteomes" id="UP000319731">
    <property type="component" value="Unassembled WGS sequence"/>
</dbReference>
<comment type="function">
    <text evidence="7">Involved in pre-mRNA splicing.</text>
</comment>
<keyword evidence="3 7" id="KW-0507">mRNA processing</keyword>
<dbReference type="GO" id="GO:0005681">
    <property type="term" value="C:spliceosomal complex"/>
    <property type="evidence" value="ECO:0007669"/>
    <property type="project" value="UniProtKB-UniRule"/>
</dbReference>
<dbReference type="AlphaFoldDB" id="A0A507C6K4"/>
<dbReference type="GeneID" id="42003642"/>
<dbReference type="RefSeq" id="XP_031025716.1">
    <property type="nucleotide sequence ID" value="XM_031168345.1"/>
</dbReference>
<comment type="similarity">
    <text evidence="2 7">Belongs to the SLU7 family.</text>
</comment>
<comment type="subcellular location">
    <subcellularLocation>
        <location evidence="1 7">Nucleus</location>
    </subcellularLocation>
</comment>
<dbReference type="GO" id="GO:0000398">
    <property type="term" value="P:mRNA splicing, via spliceosome"/>
    <property type="evidence" value="ECO:0007669"/>
    <property type="project" value="UniProtKB-UniRule"/>
</dbReference>
<accession>A0A507C6K4</accession>
<dbReference type="GO" id="GO:0030628">
    <property type="term" value="F:pre-mRNA 3'-splice site binding"/>
    <property type="evidence" value="ECO:0007669"/>
    <property type="project" value="UniProtKB-UniRule"/>
</dbReference>
<dbReference type="STRING" id="1806994.A0A507C6K4"/>
<dbReference type="InterPro" id="IPR039974">
    <property type="entry name" value="Splicing_factor_SLU7"/>
</dbReference>
<feature type="region of interest" description="Disordered" evidence="8">
    <location>
        <begin position="482"/>
        <end position="558"/>
    </location>
</feature>
<name>A0A507C6K4_9FUNG</name>
<evidence type="ECO:0000256" key="2">
    <source>
        <dbReference type="ARBA" id="ARBA00007203"/>
    </source>
</evidence>
<organism evidence="10 11">
    <name type="scientific">Synchytrium microbalum</name>
    <dbReference type="NCBI Taxonomy" id="1806994"/>
    <lineage>
        <taxon>Eukaryota</taxon>
        <taxon>Fungi</taxon>
        <taxon>Fungi incertae sedis</taxon>
        <taxon>Chytridiomycota</taxon>
        <taxon>Chytridiomycota incertae sedis</taxon>
        <taxon>Chytridiomycetes</taxon>
        <taxon>Synchytriales</taxon>
        <taxon>Synchytriaceae</taxon>
        <taxon>Synchytrium</taxon>
    </lineage>
</organism>
<comment type="subunit">
    <text evidence="7">Associated with the spliceosome.</text>
</comment>
<dbReference type="OrthoDB" id="249612at2759"/>
<keyword evidence="4 7" id="KW-0747">Spliceosome</keyword>
<dbReference type="EMBL" id="QEAO01000010">
    <property type="protein sequence ID" value="TPX35131.1"/>
    <property type="molecule type" value="Genomic_DNA"/>
</dbReference>
<reference evidence="10 11" key="1">
    <citation type="journal article" date="2019" name="Sci. Rep.">
        <title>Comparative genomics of chytrid fungi reveal insights into the obligate biotrophic and pathogenic lifestyle of Synchytrium endobioticum.</title>
        <authorList>
            <person name="van de Vossenberg B.T.L.H."/>
            <person name="Warris S."/>
            <person name="Nguyen H.D.T."/>
            <person name="van Gent-Pelzer M.P.E."/>
            <person name="Joly D.L."/>
            <person name="van de Geest H.C."/>
            <person name="Bonants P.J.M."/>
            <person name="Smith D.S."/>
            <person name="Levesque C.A."/>
            <person name="van der Lee T.A.J."/>
        </authorList>
    </citation>
    <scope>NUCLEOTIDE SEQUENCE [LARGE SCALE GENOMIC DNA]</scope>
    <source>
        <strain evidence="10 11">JEL517</strain>
    </source>
</reference>
<feature type="domain" description="Pre-mRNA-splicing factor SLU7" evidence="9">
    <location>
        <begin position="139"/>
        <end position="402"/>
    </location>
</feature>
<evidence type="ECO:0000313" key="11">
    <source>
        <dbReference type="Proteomes" id="UP000319731"/>
    </source>
</evidence>
<keyword evidence="6 7" id="KW-0539">Nucleus</keyword>
<dbReference type="PANTHER" id="PTHR12942">
    <property type="entry name" value="STEP II SPLICING FACTOR SLU7"/>
    <property type="match status" value="1"/>
</dbReference>
<evidence type="ECO:0000259" key="9">
    <source>
        <dbReference type="Pfam" id="PF11708"/>
    </source>
</evidence>
<feature type="compositionally biased region" description="Basic and acidic residues" evidence="8">
    <location>
        <begin position="482"/>
        <end position="504"/>
    </location>
</feature>
<evidence type="ECO:0000256" key="5">
    <source>
        <dbReference type="ARBA" id="ARBA00023187"/>
    </source>
</evidence>
<feature type="compositionally biased region" description="Acidic residues" evidence="8">
    <location>
        <begin position="195"/>
        <end position="210"/>
    </location>
</feature>
<dbReference type="InterPro" id="IPR021715">
    <property type="entry name" value="Slu7_dom"/>
</dbReference>
<feature type="region of interest" description="Disordered" evidence="8">
    <location>
        <begin position="1"/>
        <end position="45"/>
    </location>
</feature>
<evidence type="ECO:0000256" key="4">
    <source>
        <dbReference type="ARBA" id="ARBA00022728"/>
    </source>
</evidence>
<keyword evidence="11" id="KW-1185">Reference proteome</keyword>
<dbReference type="PANTHER" id="PTHR12942:SF2">
    <property type="entry name" value="PRE-MRNA-SPLICING FACTOR SLU7"/>
    <property type="match status" value="1"/>
</dbReference>
<evidence type="ECO:0000256" key="6">
    <source>
        <dbReference type="ARBA" id="ARBA00023242"/>
    </source>
</evidence>
<feature type="region of interest" description="Disordered" evidence="8">
    <location>
        <begin position="175"/>
        <end position="218"/>
    </location>
</feature>
<evidence type="ECO:0000256" key="3">
    <source>
        <dbReference type="ARBA" id="ARBA00022664"/>
    </source>
</evidence>
<dbReference type="Pfam" id="PF11708">
    <property type="entry name" value="Slu7"/>
    <property type="match status" value="1"/>
</dbReference>
<keyword evidence="5 7" id="KW-0508">mRNA splicing</keyword>
<comment type="caution">
    <text evidence="10">The sequence shown here is derived from an EMBL/GenBank/DDBJ whole genome shotgun (WGS) entry which is preliminary data.</text>
</comment>
<evidence type="ECO:0000256" key="7">
    <source>
        <dbReference type="RuleBase" id="RU367071"/>
    </source>
</evidence>
<proteinExistence type="inferred from homology"/>
<protein>
    <recommendedName>
        <fullName evidence="7">Pre-mRNA-splicing factor SLU7</fullName>
    </recommendedName>
</protein>
<feature type="compositionally biased region" description="Basic and acidic residues" evidence="8">
    <location>
        <begin position="10"/>
        <end position="26"/>
    </location>
</feature>
<evidence type="ECO:0000256" key="8">
    <source>
        <dbReference type="SAM" id="MobiDB-lite"/>
    </source>
</evidence>
<feature type="compositionally biased region" description="Basic and acidic residues" evidence="8">
    <location>
        <begin position="513"/>
        <end position="543"/>
    </location>
</feature>
<evidence type="ECO:0000256" key="1">
    <source>
        <dbReference type="ARBA" id="ARBA00004123"/>
    </source>
</evidence>